<keyword evidence="5" id="KW-0732">Signal</keyword>
<feature type="domain" description="Albumin I chain a" evidence="6">
    <location>
        <begin position="76"/>
        <end position="113"/>
    </location>
</feature>
<accession>A0A484NPX3</accession>
<evidence type="ECO:0000256" key="4">
    <source>
        <dbReference type="ARBA" id="ARBA00023129"/>
    </source>
</evidence>
<reference evidence="7 8" key="1">
    <citation type="submission" date="2018-04" db="EMBL/GenBank/DDBJ databases">
        <authorList>
            <person name="Vogel A."/>
        </authorList>
    </citation>
    <scope>NUCLEOTIDE SEQUENCE [LARGE SCALE GENOMIC DNA]</scope>
</reference>
<dbReference type="Proteomes" id="UP000595140">
    <property type="component" value="Unassembled WGS sequence"/>
</dbReference>
<evidence type="ECO:0000256" key="3">
    <source>
        <dbReference type="ARBA" id="ARBA00022854"/>
    </source>
</evidence>
<organism evidence="7 8">
    <name type="scientific">Cuscuta campestris</name>
    <dbReference type="NCBI Taxonomy" id="132261"/>
    <lineage>
        <taxon>Eukaryota</taxon>
        <taxon>Viridiplantae</taxon>
        <taxon>Streptophyta</taxon>
        <taxon>Embryophyta</taxon>
        <taxon>Tracheophyta</taxon>
        <taxon>Spermatophyta</taxon>
        <taxon>Magnoliopsida</taxon>
        <taxon>eudicotyledons</taxon>
        <taxon>Gunneridae</taxon>
        <taxon>Pentapetalae</taxon>
        <taxon>asterids</taxon>
        <taxon>lamiids</taxon>
        <taxon>Solanales</taxon>
        <taxon>Convolvulaceae</taxon>
        <taxon>Cuscuteae</taxon>
        <taxon>Cuscuta</taxon>
        <taxon>Cuscuta subgen. Grammica</taxon>
        <taxon>Cuscuta sect. Cleistogrammica</taxon>
    </lineage>
</organism>
<keyword evidence="8" id="KW-1185">Reference proteome</keyword>
<proteinExistence type="predicted"/>
<evidence type="ECO:0000313" key="7">
    <source>
        <dbReference type="EMBL" id="VFR02429.1"/>
    </source>
</evidence>
<dbReference type="InterPro" id="IPR012512">
    <property type="entry name" value="Albumin_I"/>
</dbReference>
<keyword evidence="4" id="KW-0708">Seed storage protein</keyword>
<keyword evidence="2" id="KW-0758">Storage protein</keyword>
<dbReference type="EMBL" id="OOIL02006805">
    <property type="protein sequence ID" value="VFR02429.1"/>
    <property type="molecule type" value="Genomic_DNA"/>
</dbReference>
<gene>
    <name evidence="7" type="ORF">CCAM_LOCUS44204</name>
</gene>
<feature type="chain" id="PRO_5019789327" description="Albumin I chain a domain-containing protein" evidence="5">
    <location>
        <begin position="19"/>
        <end position="130"/>
    </location>
</feature>
<evidence type="ECO:0000313" key="8">
    <source>
        <dbReference type="Proteomes" id="UP000595140"/>
    </source>
</evidence>
<dbReference type="GO" id="GO:0090729">
    <property type="term" value="F:toxin activity"/>
    <property type="evidence" value="ECO:0007669"/>
    <property type="project" value="UniProtKB-KW"/>
</dbReference>
<keyword evidence="3" id="KW-0960">Knottin</keyword>
<feature type="signal peptide" evidence="5">
    <location>
        <begin position="1"/>
        <end position="18"/>
    </location>
</feature>
<dbReference type="Pfam" id="PF16720">
    <property type="entry name" value="Albumin_I_a"/>
    <property type="match status" value="1"/>
</dbReference>
<dbReference type="Pfam" id="PF08027">
    <property type="entry name" value="Albumin_I"/>
    <property type="match status" value="1"/>
</dbReference>
<keyword evidence="1" id="KW-0800">Toxin</keyword>
<dbReference type="GO" id="GO:0045735">
    <property type="term" value="F:nutrient reservoir activity"/>
    <property type="evidence" value="ECO:0007669"/>
    <property type="project" value="UniProtKB-KW"/>
</dbReference>
<evidence type="ECO:0000256" key="1">
    <source>
        <dbReference type="ARBA" id="ARBA00022656"/>
    </source>
</evidence>
<dbReference type="AlphaFoldDB" id="A0A484NPX3"/>
<dbReference type="InterPro" id="IPR032000">
    <property type="entry name" value="Albumin_I_a"/>
</dbReference>
<protein>
    <recommendedName>
        <fullName evidence="6">Albumin I chain a domain-containing protein</fullName>
    </recommendedName>
</protein>
<dbReference type="OrthoDB" id="1388106at2759"/>
<sequence>MASHKLQLALFFLASSLALRMGAADCNGHSLCSPFEMPPCGDGNGCRCIPWGLVAGQCIHPTSLALPEVAKKIEAHPNLCLSNLECFKKGSGSFCARFPNPHVEHGWCIDSAAALSALFDFKTTTTTTAA</sequence>
<evidence type="ECO:0000256" key="2">
    <source>
        <dbReference type="ARBA" id="ARBA00022761"/>
    </source>
</evidence>
<name>A0A484NPX3_9ASTE</name>
<dbReference type="SUPFAM" id="SSF57059">
    <property type="entry name" value="omega toxin-like"/>
    <property type="match status" value="1"/>
</dbReference>
<evidence type="ECO:0000259" key="6">
    <source>
        <dbReference type="Pfam" id="PF16720"/>
    </source>
</evidence>
<evidence type="ECO:0000256" key="5">
    <source>
        <dbReference type="SAM" id="SignalP"/>
    </source>
</evidence>